<evidence type="ECO:0000313" key="3">
    <source>
        <dbReference type="EMBL" id="CAH3034000.1"/>
    </source>
</evidence>
<dbReference type="PANTHER" id="PTHR16306:SF0">
    <property type="entry name" value="TRANSLIN-ASSOCIATED FACTOR X-INTERACTING PROTEIN 1"/>
    <property type="match status" value="1"/>
</dbReference>
<dbReference type="PANTHER" id="PTHR16306">
    <property type="entry name" value="TRANSLIN-ASSOCIATED FACTOR X-INTERACTING PROTEIN 1"/>
    <property type="match status" value="1"/>
</dbReference>
<feature type="compositionally biased region" description="Pro residues" evidence="1">
    <location>
        <begin position="810"/>
        <end position="856"/>
    </location>
</feature>
<gene>
    <name evidence="3" type="ORF">PMEA_00010429</name>
</gene>
<feature type="non-terminal residue" evidence="3">
    <location>
        <position position="1"/>
    </location>
</feature>
<feature type="compositionally biased region" description="Low complexity" evidence="1">
    <location>
        <begin position="398"/>
        <end position="409"/>
    </location>
</feature>
<evidence type="ECO:0000259" key="2">
    <source>
        <dbReference type="PROSITE" id="PS51820"/>
    </source>
</evidence>
<dbReference type="InterPro" id="IPR036195">
    <property type="entry name" value="AbfB_ABD_sf"/>
</dbReference>
<evidence type="ECO:0000256" key="1">
    <source>
        <dbReference type="SAM" id="MobiDB-lite"/>
    </source>
</evidence>
<comment type="caution">
    <text evidence="3">The sequence shown here is derived from an EMBL/GenBank/DDBJ whole genome shotgun (WGS) entry which is preliminary data.</text>
</comment>
<dbReference type="InterPro" id="IPR007934">
    <property type="entry name" value="AbfB_ABD"/>
</dbReference>
<dbReference type="InterPro" id="IPR037524">
    <property type="entry name" value="PA14/GLEYA"/>
</dbReference>
<sequence>ISVFISVTHGAYLERYDRIDYKRVKFLFADPRYPNLPSFATCVPTFEQPSNWADFFGSRLRTYFVPLQTGNHYFYLSSDAGSELYLSTNEKPETKSLINYVSGGFATYQYEYDRFTNQKSLPVYMKKGKFYYMEAVMKDDHQKDHLEAAVKTPDGQFYKVIPSKFLWTTLPPPPEKNSTYQVTLLKVAARAGARAGLAFGAHWGKRSGAKAGAKAGALAGMEVGASAGARVGEKAALQVITKTIEDGLNNVYGQNSHRFKIVVENGNVVSVTNPTSGGTPGSGGSGATGGTGGAAGVGGRGGTGGTGRAEGEGGIGFGGTGGAMGSQASKGEAYGGGAAASMAVKGGSGSSLTVGVNGGGQGQVSAGSSESASGQAGNGASVSAKGSQVTAGGGVDASPVSSSNKASSPPDEFLGFMEASYMLKPGEDAQAMARLLVWKQGAASKLVQDGLYTVHSWDIPYPQENGSLNFCWRSYNGEMALRPFCQVFSVRIPALHQKVEAGKETASFESVCLPGYFLRQKNYNFILQKRDGSELFDKESSFYLVRVMKFSRNLLLKSIHKDWYICQSRDRQRDHITPLELDFYNGDPDVLERCTFSFWPVPPYENKQKNCRNVVGPEKPLTIAGQPQPHPPHLVSETSAQPLQPSCIPMCSSGGLTPAAPAMFQGTGINGPSEPSVASGKRMCVALNFINNFGPSFKLLSSLKHEAYLVTGSGFKLKLIIERPELHSHVAFSAEDPTGKSKLLLNEETSISESPVPGCPVFKDISVTRQGSDSRERLGKYEPFSLGTRVSTSTSQPHPPPPLSLLRPPSSSPPAPAPPPPSSPLPPFPPPPPPAPAPTPPPPLPPSPSPLPPPSSLSPASSASVVSAVPAASEIPEKGPGSIHYHYHYTRTPFRTLGCPTSCSSTGCPVSCPPSCCRVKCNLIQRFSDDYGSFQAQSVIVFNIRFFSYKMIKIFILHLLTSIDNYEPVRLRRGFGFRNAVCGLKNGVYLEKWDRIDFKRVKFLLADERFPNMPSFSTCVPTFEQPSNWGDFFGSRLRTYFVPLQTGNHYFFLSSNAGSELFMSTNDNPKTKTMITYVDGGFPTGQYEYDRHDQFLNQKSLPIRLIKGKYYYMEAIFKDDHQKDHLEVGLETPNGLFYKVIPSMFLWTDAKSTKNTTALAVLIKTAARAGAAAGLSFGAKWASKSGANAGAKAGAMAGVKAGASAGAKAGEHAAIRTLKKALEDSLNLLHGDSLHKFNIIVKNGSVTAVTGPGMGGLSTTTTGEASAGTGAGWGGGGGGGGAGVGVGVSGGGGGGGGGGVGGGGGGIGAGSPGMAGTAGASGTAGIAAGVAGMPGFTGGGAAGGGAGEVVGGGAGVEGGGGSISGAGGGVAAETSVSSGAVSGAAGGNGAGASGAAGGGGIGSTIGGVGGSEAEGIVGVVSTSGATSGYSTRRVVTYIPKAGEDPQTIARALVWKESLLGSRDIQVMQTRTEIVQKYNLSEVTYLNHVLPLVVDRGLYSVHSYFTPYTQENGTLNFCWRSLNGDVNLDRFCHVFRAHIPGLYKQAEEKNTTVSFESVCLPGYFVRQKNYHFILQKRDGSELFDKDSSFTPFSVMKYTRNLLLQSFHNDWYMCQKPNEGNSIHKNPTILLDFYNGDPDVLARCTFLFHPIAQNENKLTWCKNVLGPVEFPSISGQPLPHPPFLIPPATAQAPALPSCIPLCPPGTEGGLIEQETSVGPLTPIFPSPPELSHGPSFLPKMCVAVNFINKVGSPFKLYSSLKHEGYLVIGPSFKLKLIINRPELHSQVTFYAEDLSRKQRILLNERLSISEPVVADCLQFEDVFVTAERGMIKRRYFGDFTYNNIYMQLIFSFPMQYVD</sequence>
<feature type="region of interest" description="Disordered" evidence="1">
    <location>
        <begin position="749"/>
        <end position="860"/>
    </location>
</feature>
<accession>A0AAU9VME3</accession>
<dbReference type="GO" id="GO:0046556">
    <property type="term" value="F:alpha-L-arabinofuranosidase activity"/>
    <property type="evidence" value="ECO:0007669"/>
    <property type="project" value="InterPro"/>
</dbReference>
<dbReference type="EMBL" id="CALNXJ010000002">
    <property type="protein sequence ID" value="CAH3034000.1"/>
    <property type="molecule type" value="Genomic_DNA"/>
</dbReference>
<proteinExistence type="predicted"/>
<dbReference type="GO" id="GO:0005737">
    <property type="term" value="C:cytoplasm"/>
    <property type="evidence" value="ECO:0007669"/>
    <property type="project" value="TreeGrafter"/>
</dbReference>
<name>A0AAU9VME3_9CNID</name>
<dbReference type="Gene3D" id="2.80.10.50">
    <property type="match status" value="2"/>
</dbReference>
<dbReference type="Pfam" id="PF05270">
    <property type="entry name" value="AbfB"/>
    <property type="match status" value="2"/>
</dbReference>
<feature type="region of interest" description="Disordered" evidence="1">
    <location>
        <begin position="272"/>
        <end position="329"/>
    </location>
</feature>
<reference evidence="3 4" key="1">
    <citation type="submission" date="2022-05" db="EMBL/GenBank/DDBJ databases">
        <authorList>
            <consortium name="Genoscope - CEA"/>
            <person name="William W."/>
        </authorList>
    </citation>
    <scope>NUCLEOTIDE SEQUENCE [LARGE SCALE GENOMIC DNA]</scope>
</reference>
<feature type="domain" description="PA14" evidence="2">
    <location>
        <begin position="6"/>
        <end position="164"/>
    </location>
</feature>
<dbReference type="PROSITE" id="PS51820">
    <property type="entry name" value="PA14"/>
    <property type="match status" value="2"/>
</dbReference>
<dbReference type="Gene3D" id="2.60.120.1560">
    <property type="match status" value="1"/>
</dbReference>
<evidence type="ECO:0000313" key="4">
    <source>
        <dbReference type="Proteomes" id="UP001159428"/>
    </source>
</evidence>
<feature type="domain" description="PA14" evidence="2">
    <location>
        <begin position="983"/>
        <end position="1145"/>
    </location>
</feature>
<dbReference type="Proteomes" id="UP001159428">
    <property type="component" value="Unassembled WGS sequence"/>
</dbReference>
<feature type="compositionally biased region" description="Gly residues" evidence="1">
    <location>
        <begin position="278"/>
        <end position="324"/>
    </location>
</feature>
<feature type="compositionally biased region" description="Low complexity" evidence="1">
    <location>
        <begin position="363"/>
        <end position="384"/>
    </location>
</feature>
<feature type="region of interest" description="Disordered" evidence="1">
    <location>
        <begin position="361"/>
        <end position="409"/>
    </location>
</feature>
<dbReference type="SUPFAM" id="SSF110221">
    <property type="entry name" value="AbfB domain"/>
    <property type="match status" value="2"/>
</dbReference>
<dbReference type="GO" id="GO:0046373">
    <property type="term" value="P:L-arabinose metabolic process"/>
    <property type="evidence" value="ECO:0007669"/>
    <property type="project" value="InterPro"/>
</dbReference>
<organism evidence="3 4">
    <name type="scientific">Pocillopora meandrina</name>
    <dbReference type="NCBI Taxonomy" id="46732"/>
    <lineage>
        <taxon>Eukaryota</taxon>
        <taxon>Metazoa</taxon>
        <taxon>Cnidaria</taxon>
        <taxon>Anthozoa</taxon>
        <taxon>Hexacorallia</taxon>
        <taxon>Scleractinia</taxon>
        <taxon>Astrocoeniina</taxon>
        <taxon>Pocilloporidae</taxon>
        <taxon>Pocillopora</taxon>
    </lineage>
</organism>
<protein>
    <recommendedName>
        <fullName evidence="2">PA14 domain-containing protein</fullName>
    </recommendedName>
</protein>
<keyword evidence="4" id="KW-1185">Reference proteome</keyword>